<evidence type="ECO:0000313" key="10">
    <source>
        <dbReference type="EMBL" id="BAU55934.1"/>
    </source>
</evidence>
<evidence type="ECO:0000256" key="4">
    <source>
        <dbReference type="ARBA" id="ARBA00022741"/>
    </source>
</evidence>
<organism evidence="10 11">
    <name type="scientific">Mucilaginibacter gotjawali</name>
    <dbReference type="NCBI Taxonomy" id="1550579"/>
    <lineage>
        <taxon>Bacteria</taxon>
        <taxon>Pseudomonadati</taxon>
        <taxon>Bacteroidota</taxon>
        <taxon>Sphingobacteriia</taxon>
        <taxon>Sphingobacteriales</taxon>
        <taxon>Sphingobacteriaceae</taxon>
        <taxon>Mucilaginibacter</taxon>
    </lineage>
</organism>
<dbReference type="GO" id="GO:0005829">
    <property type="term" value="C:cytosol"/>
    <property type="evidence" value="ECO:0007669"/>
    <property type="project" value="TreeGrafter"/>
</dbReference>
<accession>A0A0X8X5D1</accession>
<dbReference type="AlphaFoldDB" id="A0A0X8X5D1"/>
<feature type="domain" description="Methionyl/Valyl/Leucyl/Isoleucyl-tRNA synthetase anticodon-binding" evidence="9">
    <location>
        <begin position="77"/>
        <end position="189"/>
    </location>
</feature>
<dbReference type="KEGG" id="mgot:MgSA37_04126"/>
<dbReference type="InterPro" id="IPR009080">
    <property type="entry name" value="tRNAsynth_Ia_anticodon-bd"/>
</dbReference>
<dbReference type="PANTHER" id="PTHR43740">
    <property type="entry name" value="LEUCYL-TRNA SYNTHETASE"/>
    <property type="match status" value="1"/>
</dbReference>
<evidence type="ECO:0000256" key="8">
    <source>
        <dbReference type="ARBA" id="ARBA00047469"/>
    </source>
</evidence>
<dbReference type="GO" id="GO:0004823">
    <property type="term" value="F:leucine-tRNA ligase activity"/>
    <property type="evidence" value="ECO:0007669"/>
    <property type="project" value="UniProtKB-EC"/>
</dbReference>
<protein>
    <recommendedName>
        <fullName evidence="2">leucine--tRNA ligase</fullName>
        <ecNumber evidence="2">6.1.1.4</ecNumber>
    </recommendedName>
</protein>
<keyword evidence="3 10" id="KW-0436">Ligase</keyword>
<comment type="similarity">
    <text evidence="1">Belongs to the class-I aminoacyl-tRNA synthetase family.</text>
</comment>
<dbReference type="GO" id="GO:0005524">
    <property type="term" value="F:ATP binding"/>
    <property type="evidence" value="ECO:0007669"/>
    <property type="project" value="UniProtKB-KW"/>
</dbReference>
<dbReference type="SUPFAM" id="SSF52374">
    <property type="entry name" value="Nucleotidylyl transferase"/>
    <property type="match status" value="1"/>
</dbReference>
<evidence type="ECO:0000256" key="2">
    <source>
        <dbReference type="ARBA" id="ARBA00013164"/>
    </source>
</evidence>
<keyword evidence="5" id="KW-0067">ATP-binding</keyword>
<proteinExistence type="inferred from homology"/>
<evidence type="ECO:0000256" key="1">
    <source>
        <dbReference type="ARBA" id="ARBA00005594"/>
    </source>
</evidence>
<evidence type="ECO:0000313" key="11">
    <source>
        <dbReference type="Proteomes" id="UP000218263"/>
    </source>
</evidence>
<evidence type="ECO:0000256" key="5">
    <source>
        <dbReference type="ARBA" id="ARBA00022840"/>
    </source>
</evidence>
<name>A0A0X8X5D1_9SPHI</name>
<evidence type="ECO:0000259" key="9">
    <source>
        <dbReference type="Pfam" id="PF08264"/>
    </source>
</evidence>
<dbReference type="GO" id="GO:0006429">
    <property type="term" value="P:leucyl-tRNA aminoacylation"/>
    <property type="evidence" value="ECO:0007669"/>
    <property type="project" value="InterPro"/>
</dbReference>
<sequence>MSKSKFNVVNPDDLIERYGADTLRMYEMFLGPLEQSKPWNTNGIEGVFKFLRKFWRMFHNDAWDFKVSTEEPTKAELKSLHKIIRKVEEDVERFSFNTSVSSFMIAVNELTDLKCNKRAILQDLVIVLSPYAPHICEELWTLLGNEAGTLSYAPYPKFNPAYMVEDEYAYPVSINGKTKMNLNISLSLDPAAIEAFVLANADVQKYMDHKAPKKVIVVKGRIVNIVL</sequence>
<gene>
    <name evidence="10" type="primary">leuS_2</name>
    <name evidence="10" type="ORF">MgSA37_04126</name>
</gene>
<evidence type="ECO:0000256" key="7">
    <source>
        <dbReference type="ARBA" id="ARBA00023146"/>
    </source>
</evidence>
<dbReference type="Pfam" id="PF08264">
    <property type="entry name" value="Anticodon_1"/>
    <property type="match status" value="1"/>
</dbReference>
<comment type="catalytic activity">
    <reaction evidence="8">
        <text>tRNA(Leu) + L-leucine + ATP = L-leucyl-tRNA(Leu) + AMP + diphosphate</text>
        <dbReference type="Rhea" id="RHEA:11688"/>
        <dbReference type="Rhea" id="RHEA-COMP:9613"/>
        <dbReference type="Rhea" id="RHEA-COMP:9622"/>
        <dbReference type="ChEBI" id="CHEBI:30616"/>
        <dbReference type="ChEBI" id="CHEBI:33019"/>
        <dbReference type="ChEBI" id="CHEBI:57427"/>
        <dbReference type="ChEBI" id="CHEBI:78442"/>
        <dbReference type="ChEBI" id="CHEBI:78494"/>
        <dbReference type="ChEBI" id="CHEBI:456215"/>
        <dbReference type="EC" id="6.1.1.4"/>
    </reaction>
</comment>
<keyword evidence="11" id="KW-1185">Reference proteome</keyword>
<keyword evidence="6" id="KW-0648">Protein biosynthesis</keyword>
<dbReference type="PANTHER" id="PTHR43740:SF2">
    <property type="entry name" value="LEUCINE--TRNA LIGASE, MITOCHONDRIAL"/>
    <property type="match status" value="1"/>
</dbReference>
<dbReference type="FunFam" id="1.10.730.10:FF:000011">
    <property type="entry name" value="Leucine--tRNA ligase chloroplastic/mitochondrial"/>
    <property type="match status" value="1"/>
</dbReference>
<keyword evidence="4" id="KW-0547">Nucleotide-binding</keyword>
<keyword evidence="7" id="KW-0030">Aminoacyl-tRNA synthetase</keyword>
<dbReference type="Gene3D" id="1.10.730.10">
    <property type="entry name" value="Isoleucyl-tRNA Synthetase, Domain 1"/>
    <property type="match status" value="1"/>
</dbReference>
<reference evidence="10 11" key="1">
    <citation type="submission" date="2015-12" db="EMBL/GenBank/DDBJ databases">
        <title>Genome sequence of Mucilaginibacter gotjawali.</title>
        <authorList>
            <person name="Lee J.S."/>
            <person name="Lee K.C."/>
            <person name="Kim K.K."/>
            <person name="Lee B.W."/>
        </authorList>
    </citation>
    <scope>NUCLEOTIDE SEQUENCE [LARGE SCALE GENOMIC DNA]</scope>
    <source>
        <strain evidence="10 11">SA3-7</strain>
    </source>
</reference>
<dbReference type="InterPro" id="IPR002302">
    <property type="entry name" value="Leu-tRNA-ligase"/>
</dbReference>
<evidence type="ECO:0000256" key="6">
    <source>
        <dbReference type="ARBA" id="ARBA00022917"/>
    </source>
</evidence>
<evidence type="ECO:0000256" key="3">
    <source>
        <dbReference type="ARBA" id="ARBA00022598"/>
    </source>
</evidence>
<dbReference type="CDD" id="cd07958">
    <property type="entry name" value="Anticodon_Ia_Leu_BEm"/>
    <property type="match status" value="1"/>
</dbReference>
<dbReference type="Proteomes" id="UP000218263">
    <property type="component" value="Chromosome"/>
</dbReference>
<dbReference type="InterPro" id="IPR013155">
    <property type="entry name" value="M/V/L/I-tRNA-synth_anticd-bd"/>
</dbReference>
<dbReference type="EMBL" id="AP017313">
    <property type="protein sequence ID" value="BAU55934.1"/>
    <property type="molecule type" value="Genomic_DNA"/>
</dbReference>
<dbReference type="EC" id="6.1.1.4" evidence="2"/>
<dbReference type="SUPFAM" id="SSF47323">
    <property type="entry name" value="Anticodon-binding domain of a subclass of class I aminoacyl-tRNA synthetases"/>
    <property type="match status" value="1"/>
</dbReference>